<dbReference type="OrthoDB" id="3924764at2759"/>
<keyword evidence="3" id="KW-1185">Reference proteome</keyword>
<keyword evidence="1" id="KW-0732">Signal</keyword>
<dbReference type="EMBL" id="CP099429">
    <property type="protein sequence ID" value="USW59272.1"/>
    <property type="molecule type" value="Genomic_DNA"/>
</dbReference>
<accession>A0A9Q9B068</accession>
<protein>
    <submittedName>
        <fullName evidence="2">Uncharacterized protein</fullName>
    </submittedName>
</protein>
<proteinExistence type="predicted"/>
<dbReference type="AlphaFoldDB" id="A0A9Q9B068"/>
<feature type="signal peptide" evidence="1">
    <location>
        <begin position="1"/>
        <end position="20"/>
    </location>
</feature>
<evidence type="ECO:0000256" key="1">
    <source>
        <dbReference type="SAM" id="SignalP"/>
    </source>
</evidence>
<feature type="chain" id="PRO_5040327578" evidence="1">
    <location>
        <begin position="21"/>
        <end position="198"/>
    </location>
</feature>
<dbReference type="Proteomes" id="UP001056384">
    <property type="component" value="Chromosome 12"/>
</dbReference>
<name>A0A9Q9B068_9PEZI</name>
<evidence type="ECO:0000313" key="3">
    <source>
        <dbReference type="Proteomes" id="UP001056384"/>
    </source>
</evidence>
<sequence>MLFSTANILVASATVAVSFANPLQFADSSCAICVDDVNDCQQMYGGCYDFCAEPRKEFDIPECKGVSGKKQVCEYFKNECGERYGGCYPAEGPVPGWAAPACPPNGQTVQPDESCRICVDQMNDCQQMYGGCYDFCAEPRKEFEIPECKGVSGKKTVCEYFKNDCDKVYGGCYPEEGPIPGWAEPTCPAEEAKPAVSE</sequence>
<organism evidence="2 3">
    <name type="scientific">Septoria linicola</name>
    <dbReference type="NCBI Taxonomy" id="215465"/>
    <lineage>
        <taxon>Eukaryota</taxon>
        <taxon>Fungi</taxon>
        <taxon>Dikarya</taxon>
        <taxon>Ascomycota</taxon>
        <taxon>Pezizomycotina</taxon>
        <taxon>Dothideomycetes</taxon>
        <taxon>Dothideomycetidae</taxon>
        <taxon>Mycosphaerellales</taxon>
        <taxon>Mycosphaerellaceae</taxon>
        <taxon>Septoria</taxon>
    </lineage>
</organism>
<gene>
    <name evidence="2" type="ORF">Slin15195_G125910</name>
</gene>
<reference evidence="2" key="1">
    <citation type="submission" date="2022-06" db="EMBL/GenBank/DDBJ databases">
        <title>Complete genome sequences of two strains of the flax pathogen Septoria linicola.</title>
        <authorList>
            <person name="Lapalu N."/>
            <person name="Simon A."/>
            <person name="Demenou B."/>
            <person name="Paumier D."/>
            <person name="Guillot M.-P."/>
            <person name="Gout L."/>
            <person name="Valade R."/>
        </authorList>
    </citation>
    <scope>NUCLEOTIDE SEQUENCE</scope>
    <source>
        <strain evidence="2">SE15195</strain>
    </source>
</reference>
<evidence type="ECO:0000313" key="2">
    <source>
        <dbReference type="EMBL" id="USW59272.1"/>
    </source>
</evidence>